<dbReference type="RefSeq" id="WP_303279757.1">
    <property type="nucleotide sequence ID" value="NZ_JAUOEK010000183.1"/>
</dbReference>
<proteinExistence type="predicted"/>
<dbReference type="PROSITE" id="PS51257">
    <property type="entry name" value="PROKAR_LIPOPROTEIN"/>
    <property type="match status" value="1"/>
</dbReference>
<dbReference type="Pfam" id="PF11288">
    <property type="entry name" value="DUF3089"/>
    <property type="match status" value="1"/>
</dbReference>
<sequence>MKPTILGIFIILLTFLSCSKKETEDTPEEESDIISNLDYSQMENWAFHPDNNATIINGYNLDIAVIDENLEVESIIPIENNSFKNTGVDVFFVHPTVLAQITDPAQAIDIEEQQGLLISLTIIAQGGLLSKYGRLFAPRYRQSTGQTYSSTISKELQASVLETSYSDIKAAFLEYLDNYNNGNKIILAGHSQGSYLLAMLLRDLFDENQSLRNKLVTAALGGMGYIYSDKDTYSDGWWKNISLCKTEEECGCVNNWASFEETQTLPDINTGLPAFNEILVDKGLVYRTIDETNDWFIQDSSYYGDEPTPLRYYIAPDAAYDFADEANFIAFDNLYTARFRRDGLLNTALSIEYSPLANDNRPNDLAEAQNHPNYNNWGYHTKDYHIYLWALMEQIDMKLQNCF</sequence>
<evidence type="ECO:0000313" key="2">
    <source>
        <dbReference type="Proteomes" id="UP001176883"/>
    </source>
</evidence>
<protein>
    <submittedName>
        <fullName evidence="1">DUF3089 domain-containing protein</fullName>
    </submittedName>
</protein>
<dbReference type="Gene3D" id="3.40.50.1820">
    <property type="entry name" value="alpha/beta hydrolase"/>
    <property type="match status" value="1"/>
</dbReference>
<keyword evidence="2" id="KW-1185">Reference proteome</keyword>
<evidence type="ECO:0000313" key="1">
    <source>
        <dbReference type="EMBL" id="MDO5972041.1"/>
    </source>
</evidence>
<name>A0ABT8WGC4_9FLAO</name>
<reference evidence="1" key="1">
    <citation type="submission" date="2023-07" db="EMBL/GenBank/DDBJ databases">
        <title>Two novel species in the genus Flavivirga.</title>
        <authorList>
            <person name="Kwon K."/>
        </authorList>
    </citation>
    <scope>NUCLEOTIDE SEQUENCE</scope>
    <source>
        <strain evidence="1">KCTC 52353</strain>
    </source>
</reference>
<dbReference type="Proteomes" id="UP001176883">
    <property type="component" value="Unassembled WGS sequence"/>
</dbReference>
<dbReference type="EMBL" id="JAUOEK010000183">
    <property type="protein sequence ID" value="MDO5972041.1"/>
    <property type="molecule type" value="Genomic_DNA"/>
</dbReference>
<dbReference type="InterPro" id="IPR029058">
    <property type="entry name" value="AB_hydrolase_fold"/>
</dbReference>
<accession>A0ABT8WGC4</accession>
<comment type="caution">
    <text evidence="1">The sequence shown here is derived from an EMBL/GenBank/DDBJ whole genome shotgun (WGS) entry which is preliminary data.</text>
</comment>
<organism evidence="1 2">
    <name type="scientific">Flavivirga aquimarina</name>
    <dbReference type="NCBI Taxonomy" id="2027862"/>
    <lineage>
        <taxon>Bacteria</taxon>
        <taxon>Pseudomonadati</taxon>
        <taxon>Bacteroidota</taxon>
        <taxon>Flavobacteriia</taxon>
        <taxon>Flavobacteriales</taxon>
        <taxon>Flavobacteriaceae</taxon>
        <taxon>Flavivirga</taxon>
    </lineage>
</organism>
<gene>
    <name evidence="1" type="ORF">Q4Q35_19750</name>
</gene>
<dbReference type="SUPFAM" id="SSF53474">
    <property type="entry name" value="alpha/beta-Hydrolases"/>
    <property type="match status" value="1"/>
</dbReference>
<dbReference type="InterPro" id="IPR021440">
    <property type="entry name" value="DUF3089"/>
</dbReference>